<dbReference type="STRING" id="1159016.SAMN02927937_00028"/>
<dbReference type="NCBIfam" id="TIGR04183">
    <property type="entry name" value="Por_Secre_tail"/>
    <property type="match status" value="1"/>
</dbReference>
<dbReference type="AlphaFoldDB" id="A0A1H6IWM5"/>
<dbReference type="Proteomes" id="UP000199634">
    <property type="component" value="Unassembled WGS sequence"/>
</dbReference>
<accession>A0A1H6IWM5</accession>
<feature type="domain" description="DUF8202" evidence="3">
    <location>
        <begin position="177"/>
        <end position="344"/>
    </location>
</feature>
<dbReference type="Pfam" id="PF26628">
    <property type="entry name" value="DUF8202"/>
    <property type="match status" value="1"/>
</dbReference>
<proteinExistence type="predicted"/>
<evidence type="ECO:0000256" key="1">
    <source>
        <dbReference type="ARBA" id="ARBA00022729"/>
    </source>
</evidence>
<evidence type="ECO:0000313" key="5">
    <source>
        <dbReference type="Proteomes" id="UP000199634"/>
    </source>
</evidence>
<sequence length="456" mass="51512">MSFFYVFCFLFVYSVKIQNIMKRKILLATVLFASLSVFAQKFENRASFWAKPGNTENTKQIFGKATTDNQSNQSLTTSIGAGSSNFYVVFKSEDQVEKDLMDFTFTCYQHTLTTHNINYTDVQKVEEKRRTGAIVKYGFDFPNANGDKNYVTIVDQPNDLTNVYEVIYVNDAFTELDHQQIQTYLSVNYGISLINSGNYFDVNGKQIWNNNLNPQYNNAITGLGRSDYFKLNKTETVNSVDKRLEIRTTDFNDNEYLFIGSNNENNAFEQSNGYEILQSSWLVQTNTKSNLTTIKVNLGNALKSTGTYELLINPQATEFVNNEHVLKVQGKVDGTYLVFENVLFDADGNGFDTFSIGYTTTAKESIKPEVVSANTSRVNAYPNPANINETVSVSYNFGKATNLNIHVFTVDGKLISKKEINNIDHYVFDTKFNATGVYLIVSTYNGEVSTNKIVVK</sequence>
<reference evidence="4 5" key="1">
    <citation type="submission" date="2016-10" db="EMBL/GenBank/DDBJ databases">
        <authorList>
            <person name="de Groot N.N."/>
        </authorList>
    </citation>
    <scope>NUCLEOTIDE SEQUENCE [LARGE SCALE GENOMIC DNA]</scope>
    <source>
        <strain evidence="4 5">CGMCC 1.10825</strain>
    </source>
</reference>
<keyword evidence="1" id="KW-0732">Signal</keyword>
<protein>
    <submittedName>
        <fullName evidence="4">Por secretion system C-terminal sorting domain-containing protein</fullName>
    </submittedName>
</protein>
<evidence type="ECO:0000259" key="3">
    <source>
        <dbReference type="Pfam" id="PF26628"/>
    </source>
</evidence>
<gene>
    <name evidence="4" type="ORF">SAMN02927937_00028</name>
</gene>
<organism evidence="4 5">
    <name type="scientific">Paenimyroides marinum</name>
    <dbReference type="NCBI Taxonomy" id="1159016"/>
    <lineage>
        <taxon>Bacteria</taxon>
        <taxon>Pseudomonadati</taxon>
        <taxon>Bacteroidota</taxon>
        <taxon>Flavobacteriia</taxon>
        <taxon>Flavobacteriales</taxon>
        <taxon>Flavobacteriaceae</taxon>
        <taxon>Paenimyroides</taxon>
    </lineage>
</organism>
<keyword evidence="5" id="KW-1185">Reference proteome</keyword>
<dbReference type="OrthoDB" id="2582440at2"/>
<feature type="domain" description="Secretion system C-terminal sorting" evidence="2">
    <location>
        <begin position="381"/>
        <end position="455"/>
    </location>
</feature>
<dbReference type="InterPro" id="IPR026444">
    <property type="entry name" value="Secre_tail"/>
</dbReference>
<name>A0A1H6IWM5_9FLAO</name>
<evidence type="ECO:0000259" key="2">
    <source>
        <dbReference type="Pfam" id="PF18962"/>
    </source>
</evidence>
<dbReference type="Pfam" id="PF18962">
    <property type="entry name" value="Por_Secre_tail"/>
    <property type="match status" value="1"/>
</dbReference>
<evidence type="ECO:0000313" key="4">
    <source>
        <dbReference type="EMBL" id="SEH53559.1"/>
    </source>
</evidence>
<dbReference type="EMBL" id="FNXE01000001">
    <property type="protein sequence ID" value="SEH53559.1"/>
    <property type="molecule type" value="Genomic_DNA"/>
</dbReference>
<dbReference type="InterPro" id="IPR058515">
    <property type="entry name" value="DUF8202"/>
</dbReference>